<dbReference type="Proteomes" id="UP001056384">
    <property type="component" value="Chromosome 10"/>
</dbReference>
<evidence type="ECO:0000313" key="1">
    <source>
        <dbReference type="EMBL" id="USW58186.1"/>
    </source>
</evidence>
<name>A0A9Q9ENV4_9PEZI</name>
<accession>A0A9Q9ENV4</accession>
<evidence type="ECO:0000313" key="2">
    <source>
        <dbReference type="Proteomes" id="UP001056384"/>
    </source>
</evidence>
<proteinExistence type="predicted"/>
<organism evidence="1 2">
    <name type="scientific">Septoria linicola</name>
    <dbReference type="NCBI Taxonomy" id="215465"/>
    <lineage>
        <taxon>Eukaryota</taxon>
        <taxon>Fungi</taxon>
        <taxon>Dikarya</taxon>
        <taxon>Ascomycota</taxon>
        <taxon>Pezizomycotina</taxon>
        <taxon>Dothideomycetes</taxon>
        <taxon>Dothideomycetidae</taxon>
        <taxon>Mycosphaerellales</taxon>
        <taxon>Mycosphaerellaceae</taxon>
        <taxon>Septoria</taxon>
    </lineage>
</organism>
<sequence>MAANQIWSDEEFHVEQLLREEFGVTTSTDGALIAWDMMGRMFGARYCTAKRMPGGKKYGPQRFQDRWTQRNKQSQPFAKWTRISKGPHSSAEQYLRVHLRESIKAAAELEGHNNLLTEQATRPILLGRPGIPTCYALPYGELHMIHRNDVKFGRPDDLPQAHSAPLRGIPTDSFINIHGDQIVKVEGISNSIFDVMVCDYDFCATCNDTAFPMPATSRFENMPFLHLGRDCEPEIDALQHFYTFHGINSAEVAAAIHVSN</sequence>
<gene>
    <name evidence="1" type="ORF">Slin15195_G115050</name>
</gene>
<reference evidence="1" key="1">
    <citation type="submission" date="2022-06" db="EMBL/GenBank/DDBJ databases">
        <title>Complete genome sequences of two strains of the flax pathogen Septoria linicola.</title>
        <authorList>
            <person name="Lapalu N."/>
            <person name="Simon A."/>
            <person name="Demenou B."/>
            <person name="Paumier D."/>
            <person name="Guillot M.-P."/>
            <person name="Gout L."/>
            <person name="Valade R."/>
        </authorList>
    </citation>
    <scope>NUCLEOTIDE SEQUENCE</scope>
    <source>
        <strain evidence="1">SE15195</strain>
    </source>
</reference>
<keyword evidence="2" id="KW-1185">Reference proteome</keyword>
<dbReference type="AlphaFoldDB" id="A0A9Q9ENV4"/>
<protein>
    <submittedName>
        <fullName evidence="1">Uncharacterized protein</fullName>
    </submittedName>
</protein>
<dbReference type="EMBL" id="CP099427">
    <property type="protein sequence ID" value="USW58186.1"/>
    <property type="molecule type" value="Genomic_DNA"/>
</dbReference>